<keyword evidence="6" id="KW-0694">RNA-binding</keyword>
<dbReference type="RefSeq" id="XP_067925651.1">
    <property type="nucleotide sequence ID" value="XM_068062374.1"/>
</dbReference>
<evidence type="ECO:0000256" key="1">
    <source>
        <dbReference type="ARBA" id="ARBA00004123"/>
    </source>
</evidence>
<feature type="compositionally biased region" description="Low complexity" evidence="9">
    <location>
        <begin position="169"/>
        <end position="178"/>
    </location>
</feature>
<feature type="region of interest" description="Disordered" evidence="9">
    <location>
        <begin position="283"/>
        <end position="361"/>
    </location>
</feature>
<feature type="compositionally biased region" description="Basic residues" evidence="9">
    <location>
        <begin position="527"/>
        <end position="548"/>
    </location>
</feature>
<dbReference type="VEuPathDB" id="ToxoDB:CSUI_002172"/>
<evidence type="ECO:0000256" key="4">
    <source>
        <dbReference type="ARBA" id="ARBA00022771"/>
    </source>
</evidence>
<dbReference type="Gene3D" id="4.10.1060.10">
    <property type="entry name" value="Zinc finger, RanBP2-type"/>
    <property type="match status" value="2"/>
</dbReference>
<evidence type="ECO:0000256" key="6">
    <source>
        <dbReference type="ARBA" id="ARBA00022884"/>
    </source>
</evidence>
<dbReference type="SUPFAM" id="SSF90209">
    <property type="entry name" value="Ran binding protein zinc finger-like"/>
    <property type="match status" value="2"/>
</dbReference>
<feature type="compositionally biased region" description="Low complexity" evidence="9">
    <location>
        <begin position="457"/>
        <end position="468"/>
    </location>
</feature>
<evidence type="ECO:0000256" key="3">
    <source>
        <dbReference type="ARBA" id="ARBA00022737"/>
    </source>
</evidence>
<evidence type="ECO:0000256" key="9">
    <source>
        <dbReference type="SAM" id="MobiDB-lite"/>
    </source>
</evidence>
<evidence type="ECO:0000256" key="5">
    <source>
        <dbReference type="ARBA" id="ARBA00022833"/>
    </source>
</evidence>
<keyword evidence="4 8" id="KW-0863">Zinc-finger</keyword>
<evidence type="ECO:0000256" key="7">
    <source>
        <dbReference type="ARBA" id="ARBA00023242"/>
    </source>
</evidence>
<name>A0A2C6L5R4_9APIC</name>
<dbReference type="OrthoDB" id="430695at2759"/>
<dbReference type="SMART" id="SM00547">
    <property type="entry name" value="ZnF_RBZ"/>
    <property type="match status" value="2"/>
</dbReference>
<dbReference type="Pfam" id="PF00641">
    <property type="entry name" value="Zn_ribbon_RanBP"/>
    <property type="match status" value="2"/>
</dbReference>
<comment type="caution">
    <text evidence="11">The sequence shown here is derived from an EMBL/GenBank/DDBJ whole genome shotgun (WGS) entry which is preliminary data.</text>
</comment>
<proteinExistence type="predicted"/>
<keyword evidence="7" id="KW-0539">Nucleus</keyword>
<feature type="compositionally biased region" description="Gly residues" evidence="9">
    <location>
        <begin position="179"/>
        <end position="202"/>
    </location>
</feature>
<feature type="region of interest" description="Disordered" evidence="9">
    <location>
        <begin position="381"/>
        <end position="443"/>
    </location>
</feature>
<dbReference type="InterPro" id="IPR036443">
    <property type="entry name" value="Znf_RanBP2_sf"/>
</dbReference>
<evidence type="ECO:0000259" key="10">
    <source>
        <dbReference type="PROSITE" id="PS50199"/>
    </source>
</evidence>
<feature type="compositionally biased region" description="Low complexity" evidence="9">
    <location>
        <begin position="505"/>
        <end position="526"/>
    </location>
</feature>
<dbReference type="GO" id="GO:0008270">
    <property type="term" value="F:zinc ion binding"/>
    <property type="evidence" value="ECO:0007669"/>
    <property type="project" value="UniProtKB-KW"/>
</dbReference>
<feature type="domain" description="RanBP2-type" evidence="10">
    <location>
        <begin position="257"/>
        <end position="286"/>
    </location>
</feature>
<evidence type="ECO:0000256" key="2">
    <source>
        <dbReference type="ARBA" id="ARBA00022723"/>
    </source>
</evidence>
<dbReference type="GeneID" id="94425585"/>
<feature type="region of interest" description="Disordered" evidence="9">
    <location>
        <begin position="457"/>
        <end position="564"/>
    </location>
</feature>
<feature type="compositionally biased region" description="Basic and acidic residues" evidence="9">
    <location>
        <begin position="549"/>
        <end position="564"/>
    </location>
</feature>
<keyword evidence="12" id="KW-1185">Reference proteome</keyword>
<feature type="compositionally biased region" description="Low complexity" evidence="9">
    <location>
        <begin position="346"/>
        <end position="361"/>
    </location>
</feature>
<dbReference type="Proteomes" id="UP000221165">
    <property type="component" value="Unassembled WGS sequence"/>
</dbReference>
<dbReference type="PANTHER" id="PTHR12999:SF17">
    <property type="entry name" value="ZINC FINGER RAN-BINDING DOMAIN-CONTAINING PROTEIN 2"/>
    <property type="match status" value="1"/>
</dbReference>
<organism evidence="11 12">
    <name type="scientific">Cystoisospora suis</name>
    <dbReference type="NCBI Taxonomy" id="483139"/>
    <lineage>
        <taxon>Eukaryota</taxon>
        <taxon>Sar</taxon>
        <taxon>Alveolata</taxon>
        <taxon>Apicomplexa</taxon>
        <taxon>Conoidasida</taxon>
        <taxon>Coccidia</taxon>
        <taxon>Eucoccidiorida</taxon>
        <taxon>Eimeriorina</taxon>
        <taxon>Sarcocystidae</taxon>
        <taxon>Cystoisospora</taxon>
    </lineage>
</organism>
<feature type="compositionally biased region" description="Polar residues" evidence="9">
    <location>
        <begin position="332"/>
        <end position="345"/>
    </location>
</feature>
<keyword evidence="5" id="KW-0862">Zinc</keyword>
<gene>
    <name evidence="11" type="ORF">CSUI_002172</name>
</gene>
<evidence type="ECO:0000256" key="8">
    <source>
        <dbReference type="PROSITE-ProRule" id="PRU00322"/>
    </source>
</evidence>
<keyword evidence="2" id="KW-0479">Metal-binding</keyword>
<feature type="compositionally biased region" description="Gly residues" evidence="9">
    <location>
        <begin position="475"/>
        <end position="484"/>
    </location>
</feature>
<dbReference type="PROSITE" id="PS01358">
    <property type="entry name" value="ZF_RANBP2_1"/>
    <property type="match status" value="2"/>
</dbReference>
<dbReference type="PANTHER" id="PTHR12999">
    <property type="entry name" value="ZINC FINGER RAN-BINDING DOMAIN-CONTAINING PROTEIN 2 ZRANB2-RELATED"/>
    <property type="match status" value="1"/>
</dbReference>
<dbReference type="PROSITE" id="PS50199">
    <property type="entry name" value="ZF_RANBP2_2"/>
    <property type="match status" value="2"/>
</dbReference>
<feature type="compositionally biased region" description="Basic and acidic residues" evidence="9">
    <location>
        <begin position="301"/>
        <end position="313"/>
    </location>
</feature>
<accession>A0A2C6L5R4</accession>
<dbReference type="InterPro" id="IPR001876">
    <property type="entry name" value="Znf_RanBP2"/>
</dbReference>
<feature type="region of interest" description="Disordered" evidence="9">
    <location>
        <begin position="123"/>
        <end position="205"/>
    </location>
</feature>
<dbReference type="AlphaFoldDB" id="A0A2C6L5R4"/>
<dbReference type="GO" id="GO:0005634">
    <property type="term" value="C:nucleus"/>
    <property type="evidence" value="ECO:0007669"/>
    <property type="project" value="UniProtKB-SubCell"/>
</dbReference>
<evidence type="ECO:0000313" key="11">
    <source>
        <dbReference type="EMBL" id="PHJ23977.1"/>
    </source>
</evidence>
<comment type="subcellular location">
    <subcellularLocation>
        <location evidence="1">Nucleus</location>
    </subcellularLocation>
</comment>
<dbReference type="EMBL" id="MIGC01000909">
    <property type="protein sequence ID" value="PHJ23977.1"/>
    <property type="molecule type" value="Genomic_DNA"/>
</dbReference>
<protein>
    <submittedName>
        <fullName evidence="11">Ran binding protein</fullName>
    </submittedName>
</protein>
<sequence>MVCFGCLHLALAWLFSYILSLAFLLSFRNAYSCCSLAFAPLQCGPPSICLSEFYRHLFWGALCFWPSRCVPVSLPSMYAPSPPTAVGVPPPVVPSGGGAARGGSNPAGYPPATPYYPPPTAYVSGGGSGLPPPPPGGQPSYIDSTAVGDGSAHPGMVMPPPCSSNMTVRGGPPSLRGLSRGGGPGGVGGRGGMGPPAGGVVGGRPRKEGDWECEDPACGNVNFSKRTRCNRCGKSRPKTGDPLKDIPNLGGPPGLFKHGDWPCTHCGNVNWARRSTCNICSAPKPNSQDEPRMGRGGGHFDLQDPADRKRHDSDDEDFDEFGRRKRKHHHQNGTAAGQPAGTNVASTLGNGPLPSSSSTSLGVGGGVCGAATSGVGLNSGLPSAEQAGGGGGGVATMNDSHDNHVDQNGNSGNPAAGGELTVEDPSCSSTAAPPMEKAIGGMIGGAGGAAPAISGAMTPSSSFSSGMSRGDGRGDSGIFGGGESGEATIKLAFPPAPKRRPVVASSSSSSSSSDSSDSSRSPSRSNTTRRGRRSRSRSSSRTRRRRRSGSREADRQVSSRKERR</sequence>
<evidence type="ECO:0000313" key="12">
    <source>
        <dbReference type="Proteomes" id="UP000221165"/>
    </source>
</evidence>
<dbReference type="FunFam" id="4.10.1060.10:FF:000004">
    <property type="entry name" value="Zinc finger Ran-binding domain-containing protein 2"/>
    <property type="match status" value="1"/>
</dbReference>
<dbReference type="GO" id="GO:0003723">
    <property type="term" value="F:RNA binding"/>
    <property type="evidence" value="ECO:0007669"/>
    <property type="project" value="UniProtKB-KW"/>
</dbReference>
<reference evidence="11 12" key="1">
    <citation type="journal article" date="2017" name="Int. J. Parasitol.">
        <title>The genome of the protozoan parasite Cystoisospora suis and a reverse vaccinology approach to identify vaccine candidates.</title>
        <authorList>
            <person name="Palmieri N."/>
            <person name="Shrestha A."/>
            <person name="Ruttkowski B."/>
            <person name="Beck T."/>
            <person name="Vogl C."/>
            <person name="Tomley F."/>
            <person name="Blake D.P."/>
            <person name="Joachim A."/>
        </authorList>
    </citation>
    <scope>NUCLEOTIDE SEQUENCE [LARGE SCALE GENOMIC DNA]</scope>
    <source>
        <strain evidence="11 12">Wien I</strain>
    </source>
</reference>
<feature type="domain" description="RanBP2-type" evidence="10">
    <location>
        <begin position="207"/>
        <end position="238"/>
    </location>
</feature>
<keyword evidence="3" id="KW-0677">Repeat</keyword>